<dbReference type="GO" id="GO:0051920">
    <property type="term" value="F:peroxiredoxin activity"/>
    <property type="evidence" value="ECO:0007669"/>
    <property type="project" value="InterPro"/>
</dbReference>
<evidence type="ECO:0000259" key="1">
    <source>
        <dbReference type="Pfam" id="PF02627"/>
    </source>
</evidence>
<dbReference type="AlphaFoldDB" id="A0A6V8LNX1"/>
<gene>
    <name evidence="2" type="ORF">Prum_102100</name>
</gene>
<dbReference type="Gene3D" id="1.20.1290.10">
    <property type="entry name" value="AhpD-like"/>
    <property type="match status" value="2"/>
</dbReference>
<dbReference type="InterPro" id="IPR004675">
    <property type="entry name" value="AhpD_core"/>
</dbReference>
<name>A0A6V8LNX1_9ACTN</name>
<proteinExistence type="predicted"/>
<dbReference type="InterPro" id="IPR029032">
    <property type="entry name" value="AhpD-like"/>
</dbReference>
<feature type="domain" description="Carboxymuconolactone decarboxylase-like" evidence="1">
    <location>
        <begin position="60"/>
        <end position="141"/>
    </location>
</feature>
<sequence>MGSLFARVARRISATHIRHVAPVAPGTETGLVAQVYRQMEADFGMVAPPMALHTPAPTALAATWLILRETLLAGPAVGRPAKEAVAAAVSLANRCPYCAEVHGAALLGLSPGPDATAVAAGRFDAVADQGLRELAAWAAATASQQATGGPVPFPARQAPEIIGVAVTFHYINRMVSVFLTESPLPPVPAAALPVARRAARLMMGRMARRRPAPGTALALLPDAPLPPDLSWAAGQPPIAAAFARASAAFEAGGRRSVPEGVRAVVLATLSRRAGVEPGLGEPAWLSEAVDGRPARERPAARLALLTAFAPYRVTAELVAEVRAGLDDAGLIDLTSWASFTAARALGARLGRAEEAPPAPQNEPA</sequence>
<dbReference type="InterPro" id="IPR003779">
    <property type="entry name" value="CMD-like"/>
</dbReference>
<comment type="caution">
    <text evidence="2">The sequence shown here is derived from an EMBL/GenBank/DDBJ whole genome shotgun (WGS) entry which is preliminary data.</text>
</comment>
<evidence type="ECO:0000313" key="2">
    <source>
        <dbReference type="EMBL" id="GFJ96568.1"/>
    </source>
</evidence>
<dbReference type="NCBIfam" id="TIGR00778">
    <property type="entry name" value="ahpD_dom"/>
    <property type="match status" value="1"/>
</dbReference>
<protein>
    <submittedName>
        <fullName evidence="2">Alkyl hydroperoxide reductase AhpD</fullName>
    </submittedName>
</protein>
<organism evidence="2 3">
    <name type="scientific">Phytohabitans rumicis</name>
    <dbReference type="NCBI Taxonomy" id="1076125"/>
    <lineage>
        <taxon>Bacteria</taxon>
        <taxon>Bacillati</taxon>
        <taxon>Actinomycetota</taxon>
        <taxon>Actinomycetes</taxon>
        <taxon>Micromonosporales</taxon>
        <taxon>Micromonosporaceae</taxon>
    </lineage>
</organism>
<reference evidence="2 3" key="1">
    <citation type="submission" date="2020-03" db="EMBL/GenBank/DDBJ databases">
        <title>Whole genome shotgun sequence of Phytohabitans rumicis NBRC 108638.</title>
        <authorList>
            <person name="Komaki H."/>
            <person name="Tamura T."/>
        </authorList>
    </citation>
    <scope>NUCLEOTIDE SEQUENCE [LARGE SCALE GENOMIC DNA]</scope>
    <source>
        <strain evidence="2 3">NBRC 108638</strain>
    </source>
</reference>
<dbReference type="RefSeq" id="WP_173086335.1">
    <property type="nucleotide sequence ID" value="NZ_BAABJB010000008.1"/>
</dbReference>
<dbReference type="EMBL" id="BLPG01000002">
    <property type="protein sequence ID" value="GFJ96568.1"/>
    <property type="molecule type" value="Genomic_DNA"/>
</dbReference>
<dbReference type="Proteomes" id="UP000482960">
    <property type="component" value="Unassembled WGS sequence"/>
</dbReference>
<accession>A0A6V8LNX1</accession>
<dbReference type="Pfam" id="PF02627">
    <property type="entry name" value="CMD"/>
    <property type="match status" value="1"/>
</dbReference>
<keyword evidence="3" id="KW-1185">Reference proteome</keyword>
<evidence type="ECO:0000313" key="3">
    <source>
        <dbReference type="Proteomes" id="UP000482960"/>
    </source>
</evidence>
<reference evidence="2 3" key="2">
    <citation type="submission" date="2020-03" db="EMBL/GenBank/DDBJ databases">
        <authorList>
            <person name="Ichikawa N."/>
            <person name="Kimura A."/>
            <person name="Kitahashi Y."/>
            <person name="Uohara A."/>
        </authorList>
    </citation>
    <scope>NUCLEOTIDE SEQUENCE [LARGE SCALE GENOMIC DNA]</scope>
    <source>
        <strain evidence="2 3">NBRC 108638</strain>
    </source>
</reference>
<dbReference type="SUPFAM" id="SSF69118">
    <property type="entry name" value="AhpD-like"/>
    <property type="match status" value="2"/>
</dbReference>